<keyword evidence="5" id="KW-0325">Glycoprotein</keyword>
<evidence type="ECO:0000256" key="3">
    <source>
        <dbReference type="ARBA" id="ARBA00022729"/>
    </source>
</evidence>
<evidence type="ECO:0000256" key="4">
    <source>
        <dbReference type="ARBA" id="ARBA00022801"/>
    </source>
</evidence>
<dbReference type="InterPro" id="IPR029058">
    <property type="entry name" value="AB_hydrolase_fold"/>
</dbReference>
<evidence type="ECO:0000256" key="2">
    <source>
        <dbReference type="ARBA" id="ARBA00022670"/>
    </source>
</evidence>
<dbReference type="Proteomes" id="UP000566071">
    <property type="component" value="Unassembled WGS sequence"/>
</dbReference>
<reference evidence="7 8" key="1">
    <citation type="submission" date="2020-05" db="EMBL/GenBank/DDBJ databases">
        <authorList>
            <person name="Khan S.A."/>
            <person name="Jeon C.O."/>
            <person name="Chun B.H."/>
        </authorList>
    </citation>
    <scope>NUCLEOTIDE SEQUENCE [LARGE SCALE GENOMIC DNA]</scope>
    <source>
        <strain evidence="7 8">S1162</strain>
    </source>
</reference>
<evidence type="ECO:0000313" key="8">
    <source>
        <dbReference type="Proteomes" id="UP000566071"/>
    </source>
</evidence>
<name>A0ABX1W3P3_9SPHI</name>
<feature type="transmembrane region" description="Helical" evidence="6">
    <location>
        <begin position="12"/>
        <end position="34"/>
    </location>
</feature>
<evidence type="ECO:0000256" key="5">
    <source>
        <dbReference type="ARBA" id="ARBA00023180"/>
    </source>
</evidence>
<keyword evidence="1" id="KW-0121">Carboxypeptidase</keyword>
<keyword evidence="6" id="KW-1133">Transmembrane helix</keyword>
<dbReference type="EMBL" id="JABFCR010000074">
    <property type="protein sequence ID" value="NNU34847.1"/>
    <property type="molecule type" value="Genomic_DNA"/>
</dbReference>
<protein>
    <submittedName>
        <fullName evidence="7">Peptidase S10</fullName>
    </submittedName>
</protein>
<dbReference type="Gene3D" id="3.40.50.1820">
    <property type="entry name" value="alpha/beta hydrolase"/>
    <property type="match status" value="1"/>
</dbReference>
<keyword evidence="3" id="KW-0732">Signal</keyword>
<gene>
    <name evidence="7" type="ORF">HK413_13735</name>
</gene>
<dbReference type="Pfam" id="PF00450">
    <property type="entry name" value="Peptidase_S10"/>
    <property type="match status" value="1"/>
</dbReference>
<evidence type="ECO:0000256" key="1">
    <source>
        <dbReference type="ARBA" id="ARBA00022645"/>
    </source>
</evidence>
<dbReference type="InterPro" id="IPR001563">
    <property type="entry name" value="Peptidase_S10"/>
</dbReference>
<keyword evidence="2" id="KW-0645">Protease</keyword>
<comment type="caution">
    <text evidence="7">The sequence shown here is derived from an EMBL/GenBank/DDBJ whole genome shotgun (WGS) entry which is preliminary data.</text>
</comment>
<dbReference type="PANTHER" id="PTHR11802">
    <property type="entry name" value="SERINE PROTEASE FAMILY S10 SERINE CARBOXYPEPTIDASE"/>
    <property type="match status" value="1"/>
</dbReference>
<keyword evidence="4" id="KW-0378">Hydrolase</keyword>
<dbReference type="SUPFAM" id="SSF53474">
    <property type="entry name" value="alpha/beta-Hydrolases"/>
    <property type="match status" value="1"/>
</dbReference>
<accession>A0ABX1W3P3</accession>
<evidence type="ECO:0000256" key="6">
    <source>
        <dbReference type="SAM" id="Phobius"/>
    </source>
</evidence>
<evidence type="ECO:0000313" key="7">
    <source>
        <dbReference type="EMBL" id="NNU34847.1"/>
    </source>
</evidence>
<sequence length="506" mass="56020">MFRLVPSFVYRFRFISILLIAGTAVLLFSSLRWAPKHAAYRASAGDAAYILAVGRHHLKIDGKELAYQSSTGYLTIKDQKDQPLANIFYTAYNINSNITQRPITFVFNGGPGSAAIWLHMGAFGPVRADNKGYTTNPNSWLDFTDLVFIDPVGTGYSQAAEGVDARRFHGYRGDIHSIAQFIKTYLAANHREASPKFLTGESYGAVRAIGLTAYLQDSLQIKLAGLNLISPALNYRLVSFRKGNDKPFSYYLPTYALAAQYHRRLSPELQKQTPAQLIVKVAAFSNGTYAKFLKSGKSISADLVDTLSYFTGLNKALLKRTNGRITDSQFTKELLDNKVTGTFDSRAVGQTNSGDPSELAIRSVFTKAFQKYVDAELGYENHLPYPATTAMGDWNYGPEAADGYLDISATLKQVLLNNPDLRVKVSSGLYDLATPVATINYAINHLGLSQKAKQNISVDYYHEGHMIYPGNEANAGFKKAGEQFYHQILQKLSSIHYENKAEWPSG</sequence>
<dbReference type="RefSeq" id="WP_175270513.1">
    <property type="nucleotide sequence ID" value="NZ_JABFCR010000074.1"/>
</dbReference>
<dbReference type="PANTHER" id="PTHR11802:SF3">
    <property type="entry name" value="RETINOID-INDUCIBLE SERINE CARBOXYPEPTIDASE"/>
    <property type="match status" value="1"/>
</dbReference>
<keyword evidence="8" id="KW-1185">Reference proteome</keyword>
<keyword evidence="6" id="KW-0472">Membrane</keyword>
<organism evidence="7 8">
    <name type="scientific">Mucilaginibacter humi</name>
    <dbReference type="NCBI Taxonomy" id="2732510"/>
    <lineage>
        <taxon>Bacteria</taxon>
        <taxon>Pseudomonadati</taxon>
        <taxon>Bacteroidota</taxon>
        <taxon>Sphingobacteriia</taxon>
        <taxon>Sphingobacteriales</taxon>
        <taxon>Sphingobacteriaceae</taxon>
        <taxon>Mucilaginibacter</taxon>
    </lineage>
</organism>
<keyword evidence="6" id="KW-0812">Transmembrane</keyword>
<proteinExistence type="predicted"/>